<evidence type="ECO:0000313" key="8">
    <source>
        <dbReference type="Proteomes" id="UP000809829"/>
    </source>
</evidence>
<dbReference type="PANTHER" id="PTHR44307">
    <property type="entry name" value="PHOSPHOETHANOLAMINE METHYLTRANSFERASE"/>
    <property type="match status" value="1"/>
</dbReference>
<evidence type="ECO:0000256" key="2">
    <source>
        <dbReference type="ARBA" id="ARBA00022603"/>
    </source>
</evidence>
<dbReference type="Proteomes" id="UP000809829">
    <property type="component" value="Unassembled WGS sequence"/>
</dbReference>
<keyword evidence="8" id="KW-1185">Reference proteome</keyword>
<dbReference type="Gene3D" id="3.40.50.150">
    <property type="entry name" value="Vaccinia Virus protein VP39"/>
    <property type="match status" value="1"/>
</dbReference>
<dbReference type="InterPro" id="IPR029063">
    <property type="entry name" value="SAM-dependent_MTases_sf"/>
</dbReference>
<dbReference type="CDD" id="cd02440">
    <property type="entry name" value="AdoMet_MTases"/>
    <property type="match status" value="1"/>
</dbReference>
<feature type="domain" description="Methyltransferase" evidence="6">
    <location>
        <begin position="40"/>
        <end position="132"/>
    </location>
</feature>
<dbReference type="GO" id="GO:0032259">
    <property type="term" value="P:methylation"/>
    <property type="evidence" value="ECO:0007669"/>
    <property type="project" value="UniProtKB-KW"/>
</dbReference>
<comment type="catalytic activity">
    <reaction evidence="5">
        <text>phosphoethanolamine + S-adenosyl-L-methionine = N-methylethanolamine phosphate + S-adenosyl-L-homocysteine + H(+)</text>
        <dbReference type="Rhea" id="RHEA:20365"/>
        <dbReference type="ChEBI" id="CHEBI:15378"/>
        <dbReference type="ChEBI" id="CHEBI:57781"/>
        <dbReference type="ChEBI" id="CHEBI:57856"/>
        <dbReference type="ChEBI" id="CHEBI:58190"/>
        <dbReference type="ChEBI" id="CHEBI:59789"/>
        <dbReference type="EC" id="2.1.1.103"/>
    </reaction>
    <physiologicalReaction direction="left-to-right" evidence="5">
        <dbReference type="Rhea" id="RHEA:20366"/>
    </physiologicalReaction>
</comment>
<keyword evidence="2 7" id="KW-0489">Methyltransferase</keyword>
<sequence length="238" mass="26987">MAFTYTDFLAVFGIGGAHPGGLYVTKWLLEEQQIKNDTSILDIGCGTGQTSSYIATEFNCKVTPCDQHPLMIQKANERFATLSLPLKALKENAESLSFPQHSFDFVLSESVSIFSNLDLSLKEYARVLKPTGTFLAIEMAKDELMSSKDCDTIKSFYGFPQLLTEKEWVKKLNEAGFQHVTVLSPPHLQIEEHEVEEGTEFHLSSDVPEELYDIFDQHEHYTMQFSRSLGYRIFCCKT</sequence>
<dbReference type="EMBL" id="JAFBFC010000001">
    <property type="protein sequence ID" value="MBM7702014.1"/>
    <property type="molecule type" value="Genomic_DNA"/>
</dbReference>
<comment type="pathway">
    <text evidence="1">Lipid metabolism.</text>
</comment>
<dbReference type="PANTHER" id="PTHR44307:SF2">
    <property type="entry name" value="PHOSPHOETHANOLAMINE METHYLTRANSFERASE ISOFORM X1"/>
    <property type="match status" value="1"/>
</dbReference>
<dbReference type="InterPro" id="IPR041698">
    <property type="entry name" value="Methyltransf_25"/>
</dbReference>
<dbReference type="SUPFAM" id="SSF53335">
    <property type="entry name" value="S-adenosyl-L-methionine-dependent methyltransferases"/>
    <property type="match status" value="1"/>
</dbReference>
<evidence type="ECO:0000313" key="7">
    <source>
        <dbReference type="EMBL" id="MBM7702014.1"/>
    </source>
</evidence>
<dbReference type="RefSeq" id="WP_205184194.1">
    <property type="nucleotide sequence ID" value="NZ_JAFBFC010000001.1"/>
</dbReference>
<comment type="pathway">
    <text evidence="4">Phospholipid metabolism.</text>
</comment>
<comment type="caution">
    <text evidence="7">The sequence shown here is derived from an EMBL/GenBank/DDBJ whole genome shotgun (WGS) entry which is preliminary data.</text>
</comment>
<dbReference type="Pfam" id="PF13649">
    <property type="entry name" value="Methyltransf_25"/>
    <property type="match status" value="1"/>
</dbReference>
<proteinExistence type="predicted"/>
<protein>
    <submittedName>
        <fullName evidence="7">SAM-dependent methyltransferase</fullName>
    </submittedName>
</protein>
<evidence type="ECO:0000256" key="5">
    <source>
        <dbReference type="ARBA" id="ARBA00047622"/>
    </source>
</evidence>
<gene>
    <name evidence="7" type="ORF">JOC83_000840</name>
</gene>
<evidence type="ECO:0000256" key="3">
    <source>
        <dbReference type="ARBA" id="ARBA00022679"/>
    </source>
</evidence>
<keyword evidence="3" id="KW-0808">Transferase</keyword>
<evidence type="ECO:0000256" key="4">
    <source>
        <dbReference type="ARBA" id="ARBA00025707"/>
    </source>
</evidence>
<accession>A0ABS2QRE5</accession>
<name>A0ABS2QRE5_9BACI</name>
<evidence type="ECO:0000259" key="6">
    <source>
        <dbReference type="Pfam" id="PF13649"/>
    </source>
</evidence>
<evidence type="ECO:0000256" key="1">
    <source>
        <dbReference type="ARBA" id="ARBA00005189"/>
    </source>
</evidence>
<dbReference type="GO" id="GO:0008168">
    <property type="term" value="F:methyltransferase activity"/>
    <property type="evidence" value="ECO:0007669"/>
    <property type="project" value="UniProtKB-KW"/>
</dbReference>
<reference evidence="7 8" key="1">
    <citation type="submission" date="2021-01" db="EMBL/GenBank/DDBJ databases">
        <title>Genomic Encyclopedia of Type Strains, Phase IV (KMG-IV): sequencing the most valuable type-strain genomes for metagenomic binning, comparative biology and taxonomic classification.</title>
        <authorList>
            <person name="Goeker M."/>
        </authorList>
    </citation>
    <scope>NUCLEOTIDE SEQUENCE [LARGE SCALE GENOMIC DNA]</scope>
    <source>
        <strain evidence="7 8">DSM 104297</strain>
    </source>
</reference>
<organism evidence="7 8">
    <name type="scientific">Priestia iocasae</name>
    <dbReference type="NCBI Taxonomy" id="2291674"/>
    <lineage>
        <taxon>Bacteria</taxon>
        <taxon>Bacillati</taxon>
        <taxon>Bacillota</taxon>
        <taxon>Bacilli</taxon>
        <taxon>Bacillales</taxon>
        <taxon>Bacillaceae</taxon>
        <taxon>Priestia</taxon>
    </lineage>
</organism>